<protein>
    <submittedName>
        <fullName evidence="2">Uncharacterized protein</fullName>
    </submittedName>
</protein>
<gene>
    <name evidence="2" type="ORF">FPE_LOCUS30458</name>
</gene>
<dbReference type="GO" id="GO:0008017">
    <property type="term" value="F:microtubule binding"/>
    <property type="evidence" value="ECO:0007669"/>
    <property type="project" value="TreeGrafter"/>
</dbReference>
<evidence type="ECO:0000256" key="1">
    <source>
        <dbReference type="ARBA" id="ARBA00010016"/>
    </source>
</evidence>
<dbReference type="PANTHER" id="PTHR31807:SF37">
    <property type="entry name" value="HAUS AUGMIN-LIKE COMPLEX SUBUNIT 8"/>
    <property type="match status" value="1"/>
</dbReference>
<accession>A0AAD2EBB3</accession>
<proteinExistence type="inferred from homology"/>
<dbReference type="PANTHER" id="PTHR31807">
    <property type="entry name" value="AUGMIN FAMILY MEMBER"/>
    <property type="match status" value="1"/>
</dbReference>
<organism evidence="2 3">
    <name type="scientific">Fraxinus pennsylvanica</name>
    <dbReference type="NCBI Taxonomy" id="56036"/>
    <lineage>
        <taxon>Eukaryota</taxon>
        <taxon>Viridiplantae</taxon>
        <taxon>Streptophyta</taxon>
        <taxon>Embryophyta</taxon>
        <taxon>Tracheophyta</taxon>
        <taxon>Spermatophyta</taxon>
        <taxon>Magnoliopsida</taxon>
        <taxon>eudicotyledons</taxon>
        <taxon>Gunneridae</taxon>
        <taxon>Pentapetalae</taxon>
        <taxon>asterids</taxon>
        <taxon>lamiids</taxon>
        <taxon>Lamiales</taxon>
        <taxon>Oleaceae</taxon>
        <taxon>Oleeae</taxon>
        <taxon>Fraxinus</taxon>
    </lineage>
</organism>
<name>A0AAD2EBB3_9LAMI</name>
<dbReference type="Pfam" id="PF04484">
    <property type="entry name" value="QWRF"/>
    <property type="match status" value="1"/>
</dbReference>
<dbReference type="GO" id="GO:0051225">
    <property type="term" value="P:spindle assembly"/>
    <property type="evidence" value="ECO:0007669"/>
    <property type="project" value="TreeGrafter"/>
</dbReference>
<evidence type="ECO:0000313" key="3">
    <source>
        <dbReference type="Proteomes" id="UP000834106"/>
    </source>
</evidence>
<dbReference type="EMBL" id="OU503054">
    <property type="protein sequence ID" value="CAI9783028.1"/>
    <property type="molecule type" value="Genomic_DNA"/>
</dbReference>
<dbReference type="AlphaFoldDB" id="A0AAD2EBB3"/>
<dbReference type="InterPro" id="IPR007573">
    <property type="entry name" value="QWRF"/>
</dbReference>
<comment type="similarity">
    <text evidence="1">Belongs to the QWRF family.</text>
</comment>
<keyword evidence="3" id="KW-1185">Reference proteome</keyword>
<evidence type="ECO:0000313" key="2">
    <source>
        <dbReference type="EMBL" id="CAI9783028.1"/>
    </source>
</evidence>
<dbReference type="GO" id="GO:0005880">
    <property type="term" value="C:nuclear microtubule"/>
    <property type="evidence" value="ECO:0007669"/>
    <property type="project" value="TreeGrafter"/>
</dbReference>
<reference evidence="2" key="1">
    <citation type="submission" date="2023-05" db="EMBL/GenBank/DDBJ databases">
        <authorList>
            <person name="Huff M."/>
        </authorList>
    </citation>
    <scope>NUCLEOTIDE SEQUENCE</scope>
</reference>
<dbReference type="Proteomes" id="UP000834106">
    <property type="component" value="Chromosome 19"/>
</dbReference>
<dbReference type="GO" id="GO:0005737">
    <property type="term" value="C:cytoplasm"/>
    <property type="evidence" value="ECO:0007669"/>
    <property type="project" value="TreeGrafter"/>
</dbReference>
<sequence length="137" mass="14854">MQPVQVACLDEWASIETQHSNSVSFAIQDLQASTLRVPITGGARGDIEVVKAAVCSALDVMQAMGSSLCSVLSQVEGMNCLVSQIADVTTKQRAMLDEYETLMASTVAMQEEECSLRTHLLQLKQAWEDGELLTFGN</sequence>